<gene>
    <name evidence="1" type="ORF">CAMP_LOCUS19164</name>
</gene>
<protein>
    <submittedName>
        <fullName evidence="1">Uncharacterized protein</fullName>
    </submittedName>
</protein>
<sequence>MPDAYHRQVRRDLAQWKAEREEEALVREQKLRAMEEGGKQSAFAVSLPLVPHLPSPPSKPSTLFSAPPSPPTSSIFTFIATFFQFSLRAFIEHLGGFRRFDIRQLDSPLPPLPPRHLGDEG</sequence>
<comment type="caution">
    <text evidence="1">The sequence shown here is derived from an EMBL/GenBank/DDBJ whole genome shotgun (WGS) entry which is preliminary data.</text>
</comment>
<proteinExistence type="predicted"/>
<dbReference type="AlphaFoldDB" id="A0A9P1J572"/>
<evidence type="ECO:0000313" key="1">
    <source>
        <dbReference type="EMBL" id="CAI5456527.1"/>
    </source>
</evidence>
<reference evidence="1" key="1">
    <citation type="submission" date="2022-11" db="EMBL/GenBank/DDBJ databases">
        <authorList>
            <person name="Kikuchi T."/>
        </authorList>
    </citation>
    <scope>NUCLEOTIDE SEQUENCE</scope>
    <source>
        <strain evidence="1">PS1010</strain>
    </source>
</reference>
<dbReference type="Proteomes" id="UP001152747">
    <property type="component" value="Unassembled WGS sequence"/>
</dbReference>
<keyword evidence="2" id="KW-1185">Reference proteome</keyword>
<evidence type="ECO:0000313" key="2">
    <source>
        <dbReference type="Proteomes" id="UP001152747"/>
    </source>
</evidence>
<accession>A0A9P1J572</accession>
<name>A0A9P1J572_9PELO</name>
<dbReference type="EMBL" id="CANHGI010000006">
    <property type="protein sequence ID" value="CAI5456527.1"/>
    <property type="molecule type" value="Genomic_DNA"/>
</dbReference>
<organism evidence="1 2">
    <name type="scientific">Caenorhabditis angaria</name>
    <dbReference type="NCBI Taxonomy" id="860376"/>
    <lineage>
        <taxon>Eukaryota</taxon>
        <taxon>Metazoa</taxon>
        <taxon>Ecdysozoa</taxon>
        <taxon>Nematoda</taxon>
        <taxon>Chromadorea</taxon>
        <taxon>Rhabditida</taxon>
        <taxon>Rhabditina</taxon>
        <taxon>Rhabditomorpha</taxon>
        <taxon>Rhabditoidea</taxon>
        <taxon>Rhabditidae</taxon>
        <taxon>Peloderinae</taxon>
        <taxon>Caenorhabditis</taxon>
    </lineage>
</organism>